<dbReference type="Proteomes" id="UP001596540">
    <property type="component" value="Unassembled WGS sequence"/>
</dbReference>
<accession>A0ABW2KAA3</accession>
<evidence type="ECO:0000313" key="12">
    <source>
        <dbReference type="Proteomes" id="UP001596540"/>
    </source>
</evidence>
<keyword evidence="6" id="KW-0862">Zinc</keyword>
<reference evidence="12" key="1">
    <citation type="journal article" date="2019" name="Int. J. Syst. Evol. Microbiol.">
        <title>The Global Catalogue of Microorganisms (GCM) 10K type strain sequencing project: providing services to taxonomists for standard genome sequencing and annotation.</title>
        <authorList>
            <consortium name="The Broad Institute Genomics Platform"/>
            <consortium name="The Broad Institute Genome Sequencing Center for Infectious Disease"/>
            <person name="Wu L."/>
            <person name="Ma J."/>
        </authorList>
    </citation>
    <scope>NUCLEOTIDE SEQUENCE [LARGE SCALE GENOMIC DNA]</scope>
    <source>
        <strain evidence="12">CGMCC 4.7382</strain>
    </source>
</reference>
<dbReference type="PANTHER" id="PTHR47466:SF1">
    <property type="entry name" value="METALLOPROTEASE MEP1 (AFU_ORTHOLOGUE AFUA_1G07730)-RELATED"/>
    <property type="match status" value="1"/>
</dbReference>
<proteinExistence type="inferred from homology"/>
<evidence type="ECO:0000256" key="3">
    <source>
        <dbReference type="ARBA" id="ARBA00022723"/>
    </source>
</evidence>
<dbReference type="Gene3D" id="3.40.390.10">
    <property type="entry name" value="Collagenase (Catalytic Domain)"/>
    <property type="match status" value="1"/>
</dbReference>
<keyword evidence="3" id="KW-0479">Metal-binding</keyword>
<keyword evidence="5" id="KW-0378">Hydrolase</keyword>
<feature type="region of interest" description="Disordered" evidence="9">
    <location>
        <begin position="266"/>
        <end position="289"/>
    </location>
</feature>
<feature type="compositionally biased region" description="Basic and acidic residues" evidence="9">
    <location>
        <begin position="276"/>
        <end position="289"/>
    </location>
</feature>
<keyword evidence="12" id="KW-1185">Reference proteome</keyword>
<dbReference type="GO" id="GO:0008237">
    <property type="term" value="F:metallopeptidase activity"/>
    <property type="evidence" value="ECO:0007669"/>
    <property type="project" value="UniProtKB-KW"/>
</dbReference>
<evidence type="ECO:0000313" key="11">
    <source>
        <dbReference type="EMBL" id="MFC7326943.1"/>
    </source>
</evidence>
<keyword evidence="4" id="KW-0732">Signal</keyword>
<gene>
    <name evidence="11" type="ORF">ACFQRF_04240</name>
</gene>
<dbReference type="InterPro" id="IPR024079">
    <property type="entry name" value="MetalloPept_cat_dom_sf"/>
</dbReference>
<comment type="caution">
    <text evidence="11">The sequence shown here is derived from an EMBL/GenBank/DDBJ whole genome shotgun (WGS) entry which is preliminary data.</text>
</comment>
<evidence type="ECO:0000256" key="1">
    <source>
        <dbReference type="ARBA" id="ARBA00008721"/>
    </source>
</evidence>
<evidence type="ECO:0000256" key="2">
    <source>
        <dbReference type="ARBA" id="ARBA00022670"/>
    </source>
</evidence>
<feature type="domain" description="Peptidase M43 pregnancy-associated plasma-A" evidence="10">
    <location>
        <begin position="234"/>
        <end position="316"/>
    </location>
</feature>
<dbReference type="EMBL" id="JBHTBH010000001">
    <property type="protein sequence ID" value="MFC7326943.1"/>
    <property type="molecule type" value="Genomic_DNA"/>
</dbReference>
<evidence type="ECO:0000256" key="9">
    <source>
        <dbReference type="SAM" id="MobiDB-lite"/>
    </source>
</evidence>
<comment type="similarity">
    <text evidence="1">Belongs to the peptidase M43B family.</text>
</comment>
<evidence type="ECO:0000256" key="8">
    <source>
        <dbReference type="ARBA" id="ARBA00023157"/>
    </source>
</evidence>
<dbReference type="Pfam" id="PF05572">
    <property type="entry name" value="Peptidase_M43"/>
    <property type="match status" value="1"/>
</dbReference>
<keyword evidence="2" id="KW-0645">Protease</keyword>
<keyword evidence="7 11" id="KW-0482">Metalloprotease</keyword>
<dbReference type="CDD" id="cd04275">
    <property type="entry name" value="ZnMc_pappalysin_like"/>
    <property type="match status" value="1"/>
</dbReference>
<evidence type="ECO:0000259" key="10">
    <source>
        <dbReference type="Pfam" id="PF05572"/>
    </source>
</evidence>
<dbReference type="PANTHER" id="PTHR47466">
    <property type="match status" value="1"/>
</dbReference>
<organism evidence="11 12">
    <name type="scientific">Marinactinospora rubrisoli</name>
    <dbReference type="NCBI Taxonomy" id="2715399"/>
    <lineage>
        <taxon>Bacteria</taxon>
        <taxon>Bacillati</taxon>
        <taxon>Actinomycetota</taxon>
        <taxon>Actinomycetes</taxon>
        <taxon>Streptosporangiales</taxon>
        <taxon>Nocardiopsidaceae</taxon>
        <taxon>Marinactinospora</taxon>
    </lineage>
</organism>
<dbReference type="RefSeq" id="WP_379868938.1">
    <property type="nucleotide sequence ID" value="NZ_JBHTBH010000001.1"/>
</dbReference>
<evidence type="ECO:0000256" key="4">
    <source>
        <dbReference type="ARBA" id="ARBA00022729"/>
    </source>
</evidence>
<dbReference type="InterPro" id="IPR008754">
    <property type="entry name" value="Peptidase_M43"/>
</dbReference>
<evidence type="ECO:0000256" key="7">
    <source>
        <dbReference type="ARBA" id="ARBA00023049"/>
    </source>
</evidence>
<name>A0ABW2KAA3_9ACTN</name>
<feature type="region of interest" description="Disordered" evidence="9">
    <location>
        <begin position="34"/>
        <end position="74"/>
    </location>
</feature>
<evidence type="ECO:0000256" key="5">
    <source>
        <dbReference type="ARBA" id="ARBA00022801"/>
    </source>
</evidence>
<dbReference type="SUPFAM" id="SSF55486">
    <property type="entry name" value="Metalloproteases ('zincins'), catalytic domain"/>
    <property type="match status" value="1"/>
</dbReference>
<evidence type="ECO:0000256" key="6">
    <source>
        <dbReference type="ARBA" id="ARBA00022833"/>
    </source>
</evidence>
<protein>
    <submittedName>
        <fullName evidence="11">M43 family zinc metalloprotease</fullName>
    </submittedName>
</protein>
<feature type="compositionally biased region" description="Low complexity" evidence="9">
    <location>
        <begin position="38"/>
        <end position="52"/>
    </location>
</feature>
<sequence>MVDAESERRLRNAGTWGGLAVSAIALAGVMAATAGQGTPPTERAAPTAAQEPGCPPETGTSRLADPAMPDPATVTPQRAAELDRRLTEAAAGQRIPTADSPVTIPVIVHVLSRQDGTGNVSRAKIDAQIAGMNKAYSGGHGGADTGIRFELHDVTRTADDLWFRDFMGNEEAIKRELRRGDGGTLNLYTADLGRGILGRSTFPQDYSVNDWADGVTVDYRTLPGGGREKFDLGHTATHETGHWLGLFHTFQNGCSHPSDYVDDTPYERQQSAGCPEGRDTCPSRPGEDPVRNFMNYSDDACMREFTEGQGERMRRAWAAFRA</sequence>
<keyword evidence="8" id="KW-1015">Disulfide bond</keyword>